<dbReference type="Gene3D" id="3.30.70.1070">
    <property type="entry name" value="Sporulation related repeat"/>
    <property type="match status" value="1"/>
</dbReference>
<dbReference type="InterPro" id="IPR009009">
    <property type="entry name" value="RlpA-like_DPBB"/>
</dbReference>
<evidence type="ECO:0000256" key="5">
    <source>
        <dbReference type="RuleBase" id="RU003495"/>
    </source>
</evidence>
<evidence type="ECO:0000313" key="8">
    <source>
        <dbReference type="Proteomes" id="UP001596364"/>
    </source>
</evidence>
<keyword evidence="3 4" id="KW-0961">Cell wall biogenesis/degradation</keyword>
<dbReference type="Pfam" id="PF05036">
    <property type="entry name" value="SPOR"/>
    <property type="match status" value="1"/>
</dbReference>
<keyword evidence="8" id="KW-1185">Reference proteome</keyword>
<evidence type="ECO:0000259" key="6">
    <source>
        <dbReference type="PROSITE" id="PS51724"/>
    </source>
</evidence>
<sequence precursor="true">MFALNTLSQAVSRRSLLLLAAVLLSACSSTPSGRYSLRHDAPPTVLPSEILQHDATPKKEPHNPVNQRSYVIRGKTYHPISPDQAVTHSEKGMASWYGQKFHGHLTSNGETYDMYSMSAAHKTLPLPSYVQVTNLDNGKKAIVRVNDRGPFHQGRIIDLSYAAALKLDVLKTGVANVQIEVISVDDEGRLYLAGKPLFDDKPEPQQLALNNSEAWFVQVLALQDADKARNLAKGLQQLYQTNIHTPEENGVHRLRLGPLKDEQSARQLADQLKADGYPSAFPLLTAY</sequence>
<dbReference type="EMBL" id="JBHSUS010000001">
    <property type="protein sequence ID" value="MFC6439893.1"/>
    <property type="molecule type" value="Genomic_DNA"/>
</dbReference>
<dbReference type="SUPFAM" id="SSF110997">
    <property type="entry name" value="Sporulation related repeat"/>
    <property type="match status" value="1"/>
</dbReference>
<dbReference type="Pfam" id="PF03330">
    <property type="entry name" value="DPBB_1"/>
    <property type="match status" value="1"/>
</dbReference>
<dbReference type="InterPro" id="IPR007730">
    <property type="entry name" value="SPOR-like_dom"/>
</dbReference>
<dbReference type="CDD" id="cd22268">
    <property type="entry name" value="DPBB_RlpA-like"/>
    <property type="match status" value="1"/>
</dbReference>
<dbReference type="InterPro" id="IPR036908">
    <property type="entry name" value="RlpA-like_sf"/>
</dbReference>
<dbReference type="EC" id="4.2.2.-" evidence="4"/>
<dbReference type="InterPro" id="IPR012997">
    <property type="entry name" value="RplA"/>
</dbReference>
<comment type="similarity">
    <text evidence="4 5">Belongs to the RlpA family.</text>
</comment>
<dbReference type="PROSITE" id="PS51724">
    <property type="entry name" value="SPOR"/>
    <property type="match status" value="1"/>
</dbReference>
<keyword evidence="1 4" id="KW-0732">Signal</keyword>
<dbReference type="NCBIfam" id="TIGR00413">
    <property type="entry name" value="rlpA"/>
    <property type="match status" value="1"/>
</dbReference>
<comment type="function">
    <text evidence="4">Lytic transglycosylase with a strong preference for naked glycan strands that lack stem peptides.</text>
</comment>
<evidence type="ECO:0000256" key="1">
    <source>
        <dbReference type="ARBA" id="ARBA00022729"/>
    </source>
</evidence>
<dbReference type="PANTHER" id="PTHR34183">
    <property type="entry name" value="ENDOLYTIC PEPTIDOGLYCAN TRANSGLYCOSYLASE RLPA"/>
    <property type="match status" value="1"/>
</dbReference>
<name>A0ABW1XKT6_9ALTE</name>
<evidence type="ECO:0000256" key="4">
    <source>
        <dbReference type="HAMAP-Rule" id="MF_02071"/>
    </source>
</evidence>
<evidence type="ECO:0000256" key="2">
    <source>
        <dbReference type="ARBA" id="ARBA00023239"/>
    </source>
</evidence>
<feature type="chain" id="PRO_5044917337" description="Endolytic peptidoglycan transglycosylase RlpA" evidence="4">
    <location>
        <begin position="21"/>
        <end position="287"/>
    </location>
</feature>
<protein>
    <recommendedName>
        <fullName evidence="4">Endolytic peptidoglycan transglycosylase RlpA</fullName>
        <ecNumber evidence="4">4.2.2.-</ecNumber>
    </recommendedName>
</protein>
<dbReference type="Proteomes" id="UP001596364">
    <property type="component" value="Unassembled WGS sequence"/>
</dbReference>
<keyword evidence="2 4" id="KW-0456">Lyase</keyword>
<feature type="signal peptide" evidence="4">
    <location>
        <begin position="1"/>
        <end position="20"/>
    </location>
</feature>
<accession>A0ABW1XKT6</accession>
<evidence type="ECO:0000313" key="7">
    <source>
        <dbReference type="EMBL" id="MFC6439893.1"/>
    </source>
</evidence>
<comment type="caution">
    <text evidence="7">The sequence shown here is derived from an EMBL/GenBank/DDBJ whole genome shotgun (WGS) entry which is preliminary data.</text>
</comment>
<proteinExistence type="inferred from homology"/>
<dbReference type="PANTHER" id="PTHR34183:SF1">
    <property type="entry name" value="ENDOLYTIC PEPTIDOGLYCAN TRANSGLYCOSYLASE RLPA"/>
    <property type="match status" value="1"/>
</dbReference>
<gene>
    <name evidence="4" type="primary">rlpA</name>
    <name evidence="7" type="ORF">ACFP85_07000</name>
</gene>
<dbReference type="InterPro" id="IPR034718">
    <property type="entry name" value="RlpA"/>
</dbReference>
<evidence type="ECO:0000256" key="3">
    <source>
        <dbReference type="ARBA" id="ARBA00023316"/>
    </source>
</evidence>
<dbReference type="Gene3D" id="2.40.40.10">
    <property type="entry name" value="RlpA-like domain"/>
    <property type="match status" value="1"/>
</dbReference>
<dbReference type="HAMAP" id="MF_02071">
    <property type="entry name" value="RlpA"/>
    <property type="match status" value="1"/>
</dbReference>
<feature type="domain" description="SPOR" evidence="6">
    <location>
        <begin position="209"/>
        <end position="285"/>
    </location>
</feature>
<dbReference type="RefSeq" id="WP_131256779.1">
    <property type="nucleotide sequence ID" value="NZ_JBHSUS010000001.1"/>
</dbReference>
<dbReference type="InterPro" id="IPR036680">
    <property type="entry name" value="SPOR-like_sf"/>
</dbReference>
<organism evidence="7 8">
    <name type="scientific">Pseudobowmanella zhangzhouensis</name>
    <dbReference type="NCBI Taxonomy" id="1537679"/>
    <lineage>
        <taxon>Bacteria</taxon>
        <taxon>Pseudomonadati</taxon>
        <taxon>Pseudomonadota</taxon>
        <taxon>Gammaproteobacteria</taxon>
        <taxon>Alteromonadales</taxon>
        <taxon>Alteromonadaceae</taxon>
    </lineage>
</organism>
<dbReference type="SUPFAM" id="SSF50685">
    <property type="entry name" value="Barwin-like endoglucanases"/>
    <property type="match status" value="1"/>
</dbReference>
<reference evidence="8" key="1">
    <citation type="journal article" date="2019" name="Int. J. Syst. Evol. Microbiol.">
        <title>The Global Catalogue of Microorganisms (GCM) 10K type strain sequencing project: providing services to taxonomists for standard genome sequencing and annotation.</title>
        <authorList>
            <consortium name="The Broad Institute Genomics Platform"/>
            <consortium name="The Broad Institute Genome Sequencing Center for Infectious Disease"/>
            <person name="Wu L."/>
            <person name="Ma J."/>
        </authorList>
    </citation>
    <scope>NUCLEOTIDE SEQUENCE [LARGE SCALE GENOMIC DNA]</scope>
    <source>
        <strain evidence="8">CGMCC 1.16031</strain>
    </source>
</reference>